<organism evidence="2 3">
    <name type="scientific">Dioscorea cayennensis subsp. rotundata</name>
    <name type="common">White Guinea yam</name>
    <name type="synonym">Dioscorea rotundata</name>
    <dbReference type="NCBI Taxonomy" id="55577"/>
    <lineage>
        <taxon>Eukaryota</taxon>
        <taxon>Viridiplantae</taxon>
        <taxon>Streptophyta</taxon>
        <taxon>Embryophyta</taxon>
        <taxon>Tracheophyta</taxon>
        <taxon>Spermatophyta</taxon>
        <taxon>Magnoliopsida</taxon>
        <taxon>Liliopsida</taxon>
        <taxon>Dioscoreales</taxon>
        <taxon>Dioscoreaceae</taxon>
        <taxon>Dioscorea</taxon>
    </lineage>
</organism>
<evidence type="ECO:0000313" key="2">
    <source>
        <dbReference type="Proteomes" id="UP001515500"/>
    </source>
</evidence>
<evidence type="ECO:0000259" key="1">
    <source>
        <dbReference type="Pfam" id="PF24756"/>
    </source>
</evidence>
<proteinExistence type="predicted"/>
<dbReference type="RefSeq" id="XP_039126918.1">
    <property type="nucleotide sequence ID" value="XM_039270984.1"/>
</dbReference>
<dbReference type="GeneID" id="120263063"/>
<dbReference type="PANTHER" id="PTHR46524:SF7">
    <property type="entry name" value="CW-TYPE ZINC FINGER"/>
    <property type="match status" value="1"/>
</dbReference>
<sequence length="231" mass="26431">MCLELETLFTNFGVAMAKQSLIKEANDLQRSARHLMGQISAVEISEIYFNAGLKYLHGAYLSEIDQPKGSSQLEKLKIYQIYKSASTLFKLCGEIGEKHKRAELSALAFKCMEVSQFRIVYNIQEFKSMKIREERKMTSSVEHLKYINSNPFALKDLLNTVEAMDVAMDASRRSQSAMREVSQKRKRNEINEILDSIKNVLDFSFNDVPHFLPELLVDAIPGQPHTIKTFL</sequence>
<dbReference type="InterPro" id="IPR056406">
    <property type="entry name" value="THD_CWZF3/5/7"/>
</dbReference>
<dbReference type="PANTHER" id="PTHR46524">
    <property type="entry name" value="CW-TYPE ZINC FINGER"/>
    <property type="match status" value="1"/>
</dbReference>
<name>A0AB40BKM2_DIOCR</name>
<feature type="domain" description="CWZF3/5/7 THD" evidence="1">
    <location>
        <begin position="22"/>
        <end position="121"/>
    </location>
</feature>
<dbReference type="Proteomes" id="UP001515500">
    <property type="component" value="Chromosome 6"/>
</dbReference>
<reference evidence="3" key="1">
    <citation type="submission" date="2025-08" db="UniProtKB">
        <authorList>
            <consortium name="RefSeq"/>
        </authorList>
    </citation>
    <scope>IDENTIFICATION</scope>
</reference>
<gene>
    <name evidence="3" type="primary">LOC120263063</name>
</gene>
<accession>A0AB40BKM2</accession>
<dbReference type="Pfam" id="PF24756">
    <property type="entry name" value="THD_CWZF3-5-7"/>
    <property type="match status" value="2"/>
</dbReference>
<keyword evidence="2" id="KW-1185">Reference proteome</keyword>
<dbReference type="InterPro" id="IPR055300">
    <property type="entry name" value="CWZF3/5/7"/>
</dbReference>
<protein>
    <submittedName>
        <fullName evidence="3">Cysteine-tryptophan domain-containing zinc finger protein 3-like</fullName>
    </submittedName>
</protein>
<dbReference type="AlphaFoldDB" id="A0AB40BKM2"/>
<evidence type="ECO:0000313" key="3">
    <source>
        <dbReference type="RefSeq" id="XP_039126918.1"/>
    </source>
</evidence>
<feature type="domain" description="CWZF3/5/7 THD" evidence="1">
    <location>
        <begin position="142"/>
        <end position="212"/>
    </location>
</feature>